<comment type="cofactor">
    <cofactor evidence="1">
        <name>FAD</name>
        <dbReference type="ChEBI" id="CHEBI:57692"/>
    </cofactor>
</comment>
<gene>
    <name evidence="7" type="ORF">E1202_08495</name>
</gene>
<dbReference type="PRINTS" id="PR00368">
    <property type="entry name" value="FADPNR"/>
</dbReference>
<organism evidence="7 8">
    <name type="scientific">Saccharopolyspora karakumensis</name>
    <dbReference type="NCBI Taxonomy" id="2530386"/>
    <lineage>
        <taxon>Bacteria</taxon>
        <taxon>Bacillati</taxon>
        <taxon>Actinomycetota</taxon>
        <taxon>Actinomycetes</taxon>
        <taxon>Pseudonocardiales</taxon>
        <taxon>Pseudonocardiaceae</taxon>
        <taxon>Saccharopolyspora</taxon>
    </lineage>
</organism>
<dbReference type="Pfam" id="PF07992">
    <property type="entry name" value="Pyr_redox_2"/>
    <property type="match status" value="1"/>
</dbReference>
<dbReference type="PANTHER" id="PTHR43557">
    <property type="entry name" value="APOPTOSIS-INDUCING FACTOR 1"/>
    <property type="match status" value="1"/>
</dbReference>
<dbReference type="GO" id="GO:0005737">
    <property type="term" value="C:cytoplasm"/>
    <property type="evidence" value="ECO:0007669"/>
    <property type="project" value="TreeGrafter"/>
</dbReference>
<feature type="domain" description="Reductase C-terminal" evidence="6">
    <location>
        <begin position="309"/>
        <end position="387"/>
    </location>
</feature>
<dbReference type="EMBL" id="SMLA01000008">
    <property type="protein sequence ID" value="TDD90651.1"/>
    <property type="molecule type" value="Genomic_DNA"/>
</dbReference>
<dbReference type="InterPro" id="IPR028202">
    <property type="entry name" value="Reductase_C"/>
</dbReference>
<dbReference type="InterPro" id="IPR036188">
    <property type="entry name" value="FAD/NAD-bd_sf"/>
</dbReference>
<dbReference type="InterPro" id="IPR016156">
    <property type="entry name" value="FAD/NAD-linked_Rdtase_dimer_sf"/>
</dbReference>
<dbReference type="Proteomes" id="UP000294723">
    <property type="component" value="Unassembled WGS sequence"/>
</dbReference>
<dbReference type="PANTHER" id="PTHR43557:SF2">
    <property type="entry name" value="RIESKE DOMAIN-CONTAINING PROTEIN-RELATED"/>
    <property type="match status" value="1"/>
</dbReference>
<dbReference type="RefSeq" id="WP_132682014.1">
    <property type="nucleotide sequence ID" value="NZ_SMLA01000008.1"/>
</dbReference>
<keyword evidence="3" id="KW-0274">FAD</keyword>
<dbReference type="Gene3D" id="3.50.50.60">
    <property type="entry name" value="FAD/NAD(P)-binding domain"/>
    <property type="match status" value="2"/>
</dbReference>
<comment type="caution">
    <text evidence="7">The sequence shown here is derived from an EMBL/GenBank/DDBJ whole genome shotgun (WGS) entry which is preliminary data.</text>
</comment>
<dbReference type="InterPro" id="IPR023753">
    <property type="entry name" value="FAD/NAD-binding_dom"/>
</dbReference>
<evidence type="ECO:0000259" key="6">
    <source>
        <dbReference type="Pfam" id="PF14759"/>
    </source>
</evidence>
<keyword evidence="8" id="KW-1185">Reference proteome</keyword>
<evidence type="ECO:0000313" key="8">
    <source>
        <dbReference type="Proteomes" id="UP000294723"/>
    </source>
</evidence>
<evidence type="ECO:0000256" key="1">
    <source>
        <dbReference type="ARBA" id="ARBA00001974"/>
    </source>
</evidence>
<feature type="domain" description="FAD/NAD(P)-binding" evidence="5">
    <location>
        <begin position="3"/>
        <end position="280"/>
    </location>
</feature>
<keyword evidence="2" id="KW-0285">Flavoprotein</keyword>
<proteinExistence type="predicted"/>
<evidence type="ECO:0000259" key="5">
    <source>
        <dbReference type="Pfam" id="PF07992"/>
    </source>
</evidence>
<sequence length="389" mass="40893">MNRIVVAGGGLAAARVCEQLRAKGHDGELLVLCAEPHPPYDRPPLTKAALLEERDTTLRTDFELLEADLRLGVAATGLAPDRDVVQTAEGEIPFSTLVIATGSAPVPLPGSGPQHVVRTAQDAARLRAGLRPGAHVVLAGASWIGGEVATAALRLGRRVTCVEPGPAPLSTALGDEVGALFLPWWSDVDLRLGVGVTEVTATGVRLGDGSHLTADVVVAGIGVRPQTDWLSGSGVEVDRGVVVDEHLRTTRPGVYAVGDVAARWSVRWNRHLRVEHWDDARTGPDVAAAVILGGDGGPEPLPVHDPVPYFWSDQFGHKIQYVGQHGAEDAVVVRGRGSAKWGAAWLAPDGTLNAHLSIDQPKQMIHARAAIDAGAKPDPESLADPDALL</sequence>
<accession>A0A4R5BU94</accession>
<protein>
    <submittedName>
        <fullName evidence="7">Oxidoreductase</fullName>
    </submittedName>
</protein>
<dbReference type="SUPFAM" id="SSF51905">
    <property type="entry name" value="FAD/NAD(P)-binding domain"/>
    <property type="match status" value="2"/>
</dbReference>
<dbReference type="InterPro" id="IPR050446">
    <property type="entry name" value="FAD-oxidoreductase/Apoptosis"/>
</dbReference>
<reference evidence="7 8" key="1">
    <citation type="submission" date="2019-03" db="EMBL/GenBank/DDBJ databases">
        <title>Draft genome sequences of novel Actinobacteria.</title>
        <authorList>
            <person name="Sahin N."/>
            <person name="Ay H."/>
            <person name="Saygin H."/>
        </authorList>
    </citation>
    <scope>NUCLEOTIDE SEQUENCE [LARGE SCALE GENOMIC DNA]</scope>
    <source>
        <strain evidence="7 8">5K548</strain>
    </source>
</reference>
<name>A0A4R5BU94_9PSEU</name>
<dbReference type="Gene3D" id="3.30.390.30">
    <property type="match status" value="1"/>
</dbReference>
<dbReference type="Pfam" id="PF14759">
    <property type="entry name" value="Reductase_C"/>
    <property type="match status" value="1"/>
</dbReference>
<dbReference type="AlphaFoldDB" id="A0A4R5BU94"/>
<evidence type="ECO:0000256" key="4">
    <source>
        <dbReference type="ARBA" id="ARBA00023002"/>
    </source>
</evidence>
<evidence type="ECO:0000256" key="3">
    <source>
        <dbReference type="ARBA" id="ARBA00022827"/>
    </source>
</evidence>
<dbReference type="GO" id="GO:0016651">
    <property type="term" value="F:oxidoreductase activity, acting on NAD(P)H"/>
    <property type="evidence" value="ECO:0007669"/>
    <property type="project" value="TreeGrafter"/>
</dbReference>
<evidence type="ECO:0000256" key="2">
    <source>
        <dbReference type="ARBA" id="ARBA00022630"/>
    </source>
</evidence>
<keyword evidence="4" id="KW-0560">Oxidoreductase</keyword>
<dbReference type="SUPFAM" id="SSF55424">
    <property type="entry name" value="FAD/NAD-linked reductases, dimerisation (C-terminal) domain"/>
    <property type="match status" value="1"/>
</dbReference>
<evidence type="ECO:0000313" key="7">
    <source>
        <dbReference type="EMBL" id="TDD90651.1"/>
    </source>
</evidence>